<dbReference type="Proteomes" id="UP000284403">
    <property type="component" value="Unassembled WGS sequence"/>
</dbReference>
<protein>
    <submittedName>
        <fullName evidence="1">Uncharacterized protein</fullName>
    </submittedName>
</protein>
<dbReference type="AlphaFoldDB" id="A0A422MYQ0"/>
<name>A0A422MYQ0_9TRYP</name>
<dbReference type="RefSeq" id="XP_029223822.1">
    <property type="nucleotide sequence ID" value="XM_029376063.1"/>
</dbReference>
<evidence type="ECO:0000313" key="1">
    <source>
        <dbReference type="EMBL" id="RNE98352.1"/>
    </source>
</evidence>
<comment type="caution">
    <text evidence="1">The sequence shown here is derived from an EMBL/GenBank/DDBJ whole genome shotgun (WGS) entry which is preliminary data.</text>
</comment>
<dbReference type="EMBL" id="MKKU01001042">
    <property type="protein sequence ID" value="RNE98352.1"/>
    <property type="molecule type" value="Genomic_DNA"/>
</dbReference>
<reference evidence="1 2" key="1">
    <citation type="journal article" date="2018" name="BMC Genomics">
        <title>Genomic comparison of Trypanosoma conorhini and Trypanosoma rangeli to Trypanosoma cruzi strains of high and low virulence.</title>
        <authorList>
            <person name="Bradwell K.R."/>
            <person name="Koparde V.N."/>
            <person name="Matveyev A.V."/>
            <person name="Serrano M.G."/>
            <person name="Alves J.M."/>
            <person name="Parikh H."/>
            <person name="Huang B."/>
            <person name="Lee V."/>
            <person name="Espinosa-Alvarez O."/>
            <person name="Ortiz P.A."/>
            <person name="Costa-Martins A.G."/>
            <person name="Teixeira M.M."/>
            <person name="Buck G.A."/>
        </authorList>
    </citation>
    <scope>NUCLEOTIDE SEQUENCE [LARGE SCALE GENOMIC DNA]</scope>
    <source>
        <strain evidence="1 2">025E</strain>
    </source>
</reference>
<proteinExistence type="predicted"/>
<keyword evidence="2" id="KW-1185">Reference proteome</keyword>
<organism evidence="1 2">
    <name type="scientific">Trypanosoma conorhini</name>
    <dbReference type="NCBI Taxonomy" id="83891"/>
    <lineage>
        <taxon>Eukaryota</taxon>
        <taxon>Discoba</taxon>
        <taxon>Euglenozoa</taxon>
        <taxon>Kinetoplastea</taxon>
        <taxon>Metakinetoplastina</taxon>
        <taxon>Trypanosomatida</taxon>
        <taxon>Trypanosomatidae</taxon>
        <taxon>Trypanosoma</taxon>
    </lineage>
</organism>
<evidence type="ECO:0000313" key="2">
    <source>
        <dbReference type="Proteomes" id="UP000284403"/>
    </source>
</evidence>
<accession>A0A422MYQ0</accession>
<sequence>MRAGPTLRLGLPFASGVHLKFEGSAALKDSLEKVEGLLALMGLRGAFSWHNPAHAGCCGGLYWSSTSRKPSTSLQKSCVMVSIATSMARIAVRRFPTVLQFNISVPVSLAECVRLHRDK</sequence>
<dbReference type="GeneID" id="40322852"/>
<gene>
    <name evidence="1" type="ORF">Tco025E_09241</name>
</gene>